<dbReference type="Pfam" id="PF05699">
    <property type="entry name" value="Dimer_Tnp_hAT"/>
    <property type="match status" value="1"/>
</dbReference>
<dbReference type="PANTHER" id="PTHR47611:SF3">
    <property type="entry name" value="HAT C-TERMINAL DIMERISATION DOMAIN-CONTAINING PROTEIN"/>
    <property type="match status" value="1"/>
</dbReference>
<evidence type="ECO:0000259" key="1">
    <source>
        <dbReference type="Pfam" id="PF05699"/>
    </source>
</evidence>
<dbReference type="PANTHER" id="PTHR47611">
    <property type="entry name" value="HAT DIMERISATION DOMAIN, C-TERMINAL"/>
    <property type="match status" value="1"/>
</dbReference>
<protein>
    <submittedName>
        <fullName evidence="2">Zinc finger BED domain-containing protein DAYSLEEPER-like</fullName>
    </submittedName>
</protein>
<dbReference type="InterPro" id="IPR012337">
    <property type="entry name" value="RNaseH-like_sf"/>
</dbReference>
<feature type="domain" description="HAT C-terminal dimerisation" evidence="1">
    <location>
        <begin position="32"/>
        <end position="78"/>
    </location>
</feature>
<keyword evidence="3" id="KW-1185">Reference proteome</keyword>
<accession>A0A6G0XN17</accession>
<dbReference type="InterPro" id="IPR008906">
    <property type="entry name" value="HATC_C_dom"/>
</dbReference>
<dbReference type="EMBL" id="VUJU01007694">
    <property type="protein sequence ID" value="KAF0741785.1"/>
    <property type="molecule type" value="Genomic_DNA"/>
</dbReference>
<dbReference type="OrthoDB" id="6630521at2759"/>
<dbReference type="GO" id="GO:0046983">
    <property type="term" value="F:protein dimerization activity"/>
    <property type="evidence" value="ECO:0007669"/>
    <property type="project" value="InterPro"/>
</dbReference>
<comment type="caution">
    <text evidence="2">The sequence shown here is derived from an EMBL/GenBank/DDBJ whole genome shotgun (WGS) entry which is preliminary data.</text>
</comment>
<evidence type="ECO:0000313" key="3">
    <source>
        <dbReference type="Proteomes" id="UP000478052"/>
    </source>
</evidence>
<dbReference type="Proteomes" id="UP000478052">
    <property type="component" value="Unassembled WGS sequence"/>
</dbReference>
<proteinExistence type="predicted"/>
<reference evidence="2 3" key="1">
    <citation type="submission" date="2019-08" db="EMBL/GenBank/DDBJ databases">
        <title>Whole genome of Aphis craccivora.</title>
        <authorList>
            <person name="Voronova N.V."/>
            <person name="Shulinski R.S."/>
            <person name="Bandarenka Y.V."/>
            <person name="Zhorov D.G."/>
            <person name="Warner D."/>
        </authorList>
    </citation>
    <scope>NUCLEOTIDE SEQUENCE [LARGE SCALE GENOMIC DNA]</scope>
    <source>
        <strain evidence="2">180601</strain>
        <tissue evidence="2">Whole Body</tissue>
    </source>
</reference>
<dbReference type="AlphaFoldDB" id="A0A6G0XN17"/>
<gene>
    <name evidence="2" type="ORF">FWK35_00025780</name>
</gene>
<evidence type="ECO:0000313" key="2">
    <source>
        <dbReference type="EMBL" id="KAF0741785.1"/>
    </source>
</evidence>
<name>A0A6G0XN17_APHCR</name>
<dbReference type="SUPFAM" id="SSF53098">
    <property type="entry name" value="Ribonuclease H-like"/>
    <property type="match status" value="1"/>
</dbReference>
<organism evidence="2 3">
    <name type="scientific">Aphis craccivora</name>
    <name type="common">Cowpea aphid</name>
    <dbReference type="NCBI Taxonomy" id="307492"/>
    <lineage>
        <taxon>Eukaryota</taxon>
        <taxon>Metazoa</taxon>
        <taxon>Ecdysozoa</taxon>
        <taxon>Arthropoda</taxon>
        <taxon>Hexapoda</taxon>
        <taxon>Insecta</taxon>
        <taxon>Pterygota</taxon>
        <taxon>Neoptera</taxon>
        <taxon>Paraneoptera</taxon>
        <taxon>Hemiptera</taxon>
        <taxon>Sternorrhyncha</taxon>
        <taxon>Aphidomorpha</taxon>
        <taxon>Aphidoidea</taxon>
        <taxon>Aphididae</taxon>
        <taxon>Aphidini</taxon>
        <taxon>Aphis</taxon>
        <taxon>Aphis</taxon>
    </lineage>
</organism>
<sequence length="78" mass="8798">MRKCGKTSMLNYSSITTTTTITTLRSQAILEIDRLCVPSSSIPCERTFSKAAGYKIADRRNRLSVKNIEKLLFLNNNL</sequence>